<dbReference type="PANTHER" id="PTHR48183">
    <property type="entry name" value="PROTEIN, PUTATIVE-RELATED"/>
    <property type="match status" value="1"/>
</dbReference>
<proteinExistence type="predicted"/>
<keyword evidence="2" id="KW-1133">Transmembrane helix</keyword>
<dbReference type="Proteomes" id="UP000015105">
    <property type="component" value="Chromosome 3D"/>
</dbReference>
<evidence type="ECO:0000313" key="3">
    <source>
        <dbReference type="EnsemblPlants" id="AET3Gv21247300.1"/>
    </source>
</evidence>
<reference evidence="4" key="1">
    <citation type="journal article" date="2014" name="Science">
        <title>Ancient hybridizations among the ancestral genomes of bread wheat.</title>
        <authorList>
            <consortium name="International Wheat Genome Sequencing Consortium,"/>
            <person name="Marcussen T."/>
            <person name="Sandve S.R."/>
            <person name="Heier L."/>
            <person name="Spannagl M."/>
            <person name="Pfeifer M."/>
            <person name="Jakobsen K.S."/>
            <person name="Wulff B.B."/>
            <person name="Steuernagel B."/>
            <person name="Mayer K.F."/>
            <person name="Olsen O.A."/>
        </authorList>
    </citation>
    <scope>NUCLEOTIDE SEQUENCE [LARGE SCALE GENOMIC DNA]</scope>
    <source>
        <strain evidence="4">cv. AL8/78</strain>
    </source>
</reference>
<feature type="transmembrane region" description="Helical" evidence="2">
    <location>
        <begin position="39"/>
        <end position="59"/>
    </location>
</feature>
<evidence type="ECO:0000313" key="4">
    <source>
        <dbReference type="Proteomes" id="UP000015105"/>
    </source>
</evidence>
<reference evidence="4" key="2">
    <citation type="journal article" date="2017" name="Nat. Plants">
        <title>The Aegilops tauschii genome reveals multiple impacts of transposons.</title>
        <authorList>
            <person name="Zhao G."/>
            <person name="Zou C."/>
            <person name="Li K."/>
            <person name="Wang K."/>
            <person name="Li T."/>
            <person name="Gao L."/>
            <person name="Zhang X."/>
            <person name="Wang H."/>
            <person name="Yang Z."/>
            <person name="Liu X."/>
            <person name="Jiang W."/>
            <person name="Mao L."/>
            <person name="Kong X."/>
            <person name="Jiao Y."/>
            <person name="Jia J."/>
        </authorList>
    </citation>
    <scope>NUCLEOTIDE SEQUENCE [LARGE SCALE GENOMIC DNA]</scope>
    <source>
        <strain evidence="4">cv. AL8/78</strain>
    </source>
</reference>
<reference evidence="3" key="5">
    <citation type="journal article" date="2021" name="G3 (Bethesda)">
        <title>Aegilops tauschii genome assembly Aet v5.0 features greater sequence contiguity and improved annotation.</title>
        <authorList>
            <person name="Wang L."/>
            <person name="Zhu T."/>
            <person name="Rodriguez J.C."/>
            <person name="Deal K.R."/>
            <person name="Dubcovsky J."/>
            <person name="McGuire P.E."/>
            <person name="Lux T."/>
            <person name="Spannagl M."/>
            <person name="Mayer K.F.X."/>
            <person name="Baldrich P."/>
            <person name="Meyers B.C."/>
            <person name="Huo N."/>
            <person name="Gu Y.Q."/>
            <person name="Zhou H."/>
            <person name="Devos K.M."/>
            <person name="Bennetzen J.L."/>
            <person name="Unver T."/>
            <person name="Budak H."/>
            <person name="Gulick P.J."/>
            <person name="Galiba G."/>
            <person name="Kalapos B."/>
            <person name="Nelson D.R."/>
            <person name="Li P."/>
            <person name="You F.M."/>
            <person name="Luo M.C."/>
            <person name="Dvorak J."/>
        </authorList>
    </citation>
    <scope>NUCLEOTIDE SEQUENCE [LARGE SCALE GENOMIC DNA]</scope>
    <source>
        <strain evidence="3">cv. AL8/78</strain>
    </source>
</reference>
<feature type="compositionally biased region" description="Basic and acidic residues" evidence="1">
    <location>
        <begin position="87"/>
        <end position="104"/>
    </location>
</feature>
<dbReference type="EnsemblPlants" id="AET3Gv21247300.1">
    <property type="protein sequence ID" value="AET3Gv21247300.1"/>
    <property type="gene ID" value="AET3Gv21247300"/>
</dbReference>
<accession>A0A453GXZ7</accession>
<protein>
    <submittedName>
        <fullName evidence="3">Uncharacterized protein</fullName>
    </submittedName>
</protein>
<organism evidence="3 4">
    <name type="scientific">Aegilops tauschii subsp. strangulata</name>
    <name type="common">Goatgrass</name>
    <dbReference type="NCBI Taxonomy" id="200361"/>
    <lineage>
        <taxon>Eukaryota</taxon>
        <taxon>Viridiplantae</taxon>
        <taxon>Streptophyta</taxon>
        <taxon>Embryophyta</taxon>
        <taxon>Tracheophyta</taxon>
        <taxon>Spermatophyta</taxon>
        <taxon>Magnoliopsida</taxon>
        <taxon>Liliopsida</taxon>
        <taxon>Poales</taxon>
        <taxon>Poaceae</taxon>
        <taxon>BOP clade</taxon>
        <taxon>Pooideae</taxon>
        <taxon>Triticodae</taxon>
        <taxon>Triticeae</taxon>
        <taxon>Triticinae</taxon>
        <taxon>Aegilops</taxon>
    </lineage>
</organism>
<keyword evidence="2" id="KW-0812">Transmembrane</keyword>
<dbReference type="Gramene" id="AET3Gv21247300.1">
    <property type="protein sequence ID" value="AET3Gv21247300.1"/>
    <property type="gene ID" value="AET3Gv21247300"/>
</dbReference>
<sequence length="104" mass="11719">EYRKEKKVPKGGRRGKRESERSATMAAVDLSKLLKEKRFWAASFLIAWAAALQGHMMWVQRQDAFKHKFGDPEAPNKVTEQGQSPADDSRGGEPDKATADAEFR</sequence>
<keyword evidence="2" id="KW-0472">Membrane</keyword>
<reference evidence="3" key="4">
    <citation type="submission" date="2019-03" db="UniProtKB">
        <authorList>
            <consortium name="EnsemblPlants"/>
        </authorList>
    </citation>
    <scope>IDENTIFICATION</scope>
</reference>
<dbReference type="AlphaFoldDB" id="A0A453GXZ7"/>
<keyword evidence="4" id="KW-1185">Reference proteome</keyword>
<evidence type="ECO:0000256" key="1">
    <source>
        <dbReference type="SAM" id="MobiDB-lite"/>
    </source>
</evidence>
<feature type="region of interest" description="Disordered" evidence="1">
    <location>
        <begin position="1"/>
        <end position="24"/>
    </location>
</feature>
<name>A0A453GXZ7_AEGTS</name>
<reference evidence="3" key="3">
    <citation type="journal article" date="2017" name="Nature">
        <title>Genome sequence of the progenitor of the wheat D genome Aegilops tauschii.</title>
        <authorList>
            <person name="Luo M.C."/>
            <person name="Gu Y.Q."/>
            <person name="Puiu D."/>
            <person name="Wang H."/>
            <person name="Twardziok S.O."/>
            <person name="Deal K.R."/>
            <person name="Huo N."/>
            <person name="Zhu T."/>
            <person name="Wang L."/>
            <person name="Wang Y."/>
            <person name="McGuire P.E."/>
            <person name="Liu S."/>
            <person name="Long H."/>
            <person name="Ramasamy R.K."/>
            <person name="Rodriguez J.C."/>
            <person name="Van S.L."/>
            <person name="Yuan L."/>
            <person name="Wang Z."/>
            <person name="Xia Z."/>
            <person name="Xiao L."/>
            <person name="Anderson O.D."/>
            <person name="Ouyang S."/>
            <person name="Liang Y."/>
            <person name="Zimin A.V."/>
            <person name="Pertea G."/>
            <person name="Qi P."/>
            <person name="Bennetzen J.L."/>
            <person name="Dai X."/>
            <person name="Dawson M.W."/>
            <person name="Muller H.G."/>
            <person name="Kugler K."/>
            <person name="Rivarola-Duarte L."/>
            <person name="Spannagl M."/>
            <person name="Mayer K.F.X."/>
            <person name="Lu F.H."/>
            <person name="Bevan M.W."/>
            <person name="Leroy P."/>
            <person name="Li P."/>
            <person name="You F.M."/>
            <person name="Sun Q."/>
            <person name="Liu Z."/>
            <person name="Lyons E."/>
            <person name="Wicker T."/>
            <person name="Salzberg S.L."/>
            <person name="Devos K.M."/>
            <person name="Dvorak J."/>
        </authorList>
    </citation>
    <scope>NUCLEOTIDE SEQUENCE [LARGE SCALE GENOMIC DNA]</scope>
    <source>
        <strain evidence="3">cv. AL8/78</strain>
    </source>
</reference>
<evidence type="ECO:0000256" key="2">
    <source>
        <dbReference type="SAM" id="Phobius"/>
    </source>
</evidence>
<feature type="compositionally biased region" description="Basic residues" evidence="1">
    <location>
        <begin position="1"/>
        <end position="16"/>
    </location>
</feature>
<dbReference type="PANTHER" id="PTHR48183:SF1">
    <property type="entry name" value="PROTEIN, PUTATIVE-RELATED"/>
    <property type="match status" value="1"/>
</dbReference>
<feature type="region of interest" description="Disordered" evidence="1">
    <location>
        <begin position="68"/>
        <end position="104"/>
    </location>
</feature>